<proteinExistence type="predicted"/>
<dbReference type="InterPro" id="IPR013078">
    <property type="entry name" value="His_Pase_superF_clade-1"/>
</dbReference>
<dbReference type="SMART" id="SM00855">
    <property type="entry name" value="PGAM"/>
    <property type="match status" value="1"/>
</dbReference>
<dbReference type="CDD" id="cd07067">
    <property type="entry name" value="HP_PGM_like"/>
    <property type="match status" value="1"/>
</dbReference>
<keyword evidence="3" id="KW-1185">Reference proteome</keyword>
<dbReference type="SUPFAM" id="SSF53254">
    <property type="entry name" value="Phosphoglycerate mutase-like"/>
    <property type="match status" value="1"/>
</dbReference>
<dbReference type="PANTHER" id="PTHR46517:SF1">
    <property type="entry name" value="FRUCTOSE-2,6-BISPHOSPHATASE TIGAR"/>
    <property type="match status" value="1"/>
</dbReference>
<evidence type="ECO:0000313" key="3">
    <source>
        <dbReference type="Proteomes" id="UP000766336"/>
    </source>
</evidence>
<comment type="caution">
    <text evidence="2">The sequence shown here is derived from an EMBL/GenBank/DDBJ whole genome shotgun (WGS) entry which is preliminary data.</text>
</comment>
<name>A0ABS5QD92_9PROT</name>
<protein>
    <submittedName>
        <fullName evidence="2">Histidine phosphatase family protein</fullName>
    </submittedName>
</protein>
<evidence type="ECO:0000256" key="1">
    <source>
        <dbReference type="ARBA" id="ARBA00022801"/>
    </source>
</evidence>
<gene>
    <name evidence="2" type="ORF">KHU32_11105</name>
</gene>
<accession>A0ABS5QD92</accession>
<organism evidence="2 3">
    <name type="scientific">Roseococcus pinisoli</name>
    <dbReference type="NCBI Taxonomy" id="2835040"/>
    <lineage>
        <taxon>Bacteria</taxon>
        <taxon>Pseudomonadati</taxon>
        <taxon>Pseudomonadota</taxon>
        <taxon>Alphaproteobacteria</taxon>
        <taxon>Acetobacterales</taxon>
        <taxon>Roseomonadaceae</taxon>
        <taxon>Roseococcus</taxon>
    </lineage>
</organism>
<reference evidence="2 3" key="1">
    <citation type="submission" date="2021-05" db="EMBL/GenBank/DDBJ databases">
        <title>Roseococcus sp. XZZS9, whole genome shotgun sequencing project.</title>
        <authorList>
            <person name="Zhao G."/>
            <person name="Shen L."/>
        </authorList>
    </citation>
    <scope>NUCLEOTIDE SEQUENCE [LARGE SCALE GENOMIC DNA]</scope>
    <source>
        <strain evidence="2 3">XZZS9</strain>
    </source>
</reference>
<keyword evidence="1" id="KW-0378">Hydrolase</keyword>
<dbReference type="InterPro" id="IPR051695">
    <property type="entry name" value="Phosphoglycerate_Mutase"/>
</dbReference>
<evidence type="ECO:0000313" key="2">
    <source>
        <dbReference type="EMBL" id="MBS7811487.1"/>
    </source>
</evidence>
<dbReference type="InterPro" id="IPR029033">
    <property type="entry name" value="His_PPase_superfam"/>
</dbReference>
<dbReference type="Gene3D" id="3.40.50.1240">
    <property type="entry name" value="Phosphoglycerate mutase-like"/>
    <property type="match status" value="1"/>
</dbReference>
<dbReference type="Pfam" id="PF00300">
    <property type="entry name" value="His_Phos_1"/>
    <property type="match status" value="1"/>
</dbReference>
<dbReference type="RefSeq" id="WP_213670160.1">
    <property type="nucleotide sequence ID" value="NZ_JAHCDA010000002.1"/>
</dbReference>
<dbReference type="Proteomes" id="UP000766336">
    <property type="component" value="Unassembled WGS sequence"/>
</dbReference>
<dbReference type="EMBL" id="JAHCDA010000002">
    <property type="protein sequence ID" value="MBS7811487.1"/>
    <property type="molecule type" value="Genomic_DNA"/>
</dbReference>
<dbReference type="PANTHER" id="PTHR46517">
    <property type="entry name" value="FRUCTOSE-2,6-BISPHOSPHATASE TIGAR"/>
    <property type="match status" value="1"/>
</dbReference>
<sequence length="189" mass="20755">MSLNPIPFWYLRHGETDWNAEGLSQGNVDIPLNHVGVMQAKRAARTLRAVPIKTIVSSPLSRAKDTANMAAEQLGLPVLVDEELREVSFGVQEGLPMGDWYDDWIADKYTPEGAETFAELRARAVRAINRATALPGPVLVVAHGALWRAFRYEAGLPANVRTPNALPLMVKPDGAGSWTIETLELVPEF</sequence>